<evidence type="ECO:0000256" key="1">
    <source>
        <dbReference type="SAM" id="MobiDB-lite"/>
    </source>
</evidence>
<accession>A0A4D6LFM6</accession>
<evidence type="ECO:0000313" key="2">
    <source>
        <dbReference type="EMBL" id="QCD87459.1"/>
    </source>
</evidence>
<dbReference type="EMBL" id="CP039347">
    <property type="protein sequence ID" value="QCD87459.1"/>
    <property type="molecule type" value="Genomic_DNA"/>
</dbReference>
<feature type="region of interest" description="Disordered" evidence="1">
    <location>
        <begin position="51"/>
        <end position="71"/>
    </location>
</feature>
<dbReference type="AlphaFoldDB" id="A0A4D6LFM6"/>
<keyword evidence="3" id="KW-1185">Reference proteome</keyword>
<organism evidence="2 3">
    <name type="scientific">Vigna unguiculata</name>
    <name type="common">Cowpea</name>
    <dbReference type="NCBI Taxonomy" id="3917"/>
    <lineage>
        <taxon>Eukaryota</taxon>
        <taxon>Viridiplantae</taxon>
        <taxon>Streptophyta</taxon>
        <taxon>Embryophyta</taxon>
        <taxon>Tracheophyta</taxon>
        <taxon>Spermatophyta</taxon>
        <taxon>Magnoliopsida</taxon>
        <taxon>eudicotyledons</taxon>
        <taxon>Gunneridae</taxon>
        <taxon>Pentapetalae</taxon>
        <taxon>rosids</taxon>
        <taxon>fabids</taxon>
        <taxon>Fabales</taxon>
        <taxon>Fabaceae</taxon>
        <taxon>Papilionoideae</taxon>
        <taxon>50 kb inversion clade</taxon>
        <taxon>NPAAA clade</taxon>
        <taxon>indigoferoid/millettioid clade</taxon>
        <taxon>Phaseoleae</taxon>
        <taxon>Vigna</taxon>
    </lineage>
</organism>
<proteinExistence type="predicted"/>
<protein>
    <submittedName>
        <fullName evidence="2">Uncharacterized protein</fullName>
    </submittedName>
</protein>
<feature type="region of interest" description="Disordered" evidence="1">
    <location>
        <begin position="20"/>
        <end position="39"/>
    </location>
</feature>
<dbReference type="Proteomes" id="UP000501690">
    <property type="component" value="Linkage Group LG3"/>
</dbReference>
<sequence>MPGGGHVPLGAASFQTAWRGTRAARRQAPHKSPFQQLPTGGTVSIARRTLLQRPRISSPSPGGTPLPPGASYTRTPLLSLYRLADLTLSPGAYLCSTGFGQLLFASCPHTHPQSIILLAQGMVLFT</sequence>
<name>A0A4D6LFM6_VIGUN</name>
<evidence type="ECO:0000313" key="3">
    <source>
        <dbReference type="Proteomes" id="UP000501690"/>
    </source>
</evidence>
<reference evidence="2 3" key="1">
    <citation type="submission" date="2019-04" db="EMBL/GenBank/DDBJ databases">
        <title>An improved genome assembly and genetic linkage map for asparagus bean, Vigna unguiculata ssp. sesquipedialis.</title>
        <authorList>
            <person name="Xia Q."/>
            <person name="Zhang R."/>
            <person name="Dong Y."/>
        </authorList>
    </citation>
    <scope>NUCLEOTIDE SEQUENCE [LARGE SCALE GENOMIC DNA]</scope>
    <source>
        <tissue evidence="2">Leaf</tissue>
    </source>
</reference>
<gene>
    <name evidence="2" type="ORF">DEO72_LG3g1995</name>
</gene>